<evidence type="ECO:0000313" key="2">
    <source>
        <dbReference type="EMBL" id="KAL1224277.1"/>
    </source>
</evidence>
<sequence length="83" mass="9112">MGNFLSLFTDQVTTIPVDEGVKVFTMAELKKATKNFGMELVIEDSYGKVVRGYVNPKTLSPAKKGLAWPSPLRDITCKSAMLS</sequence>
<dbReference type="EMBL" id="JBANAX010000057">
    <property type="protein sequence ID" value="KAL1224277.1"/>
    <property type="molecule type" value="Genomic_DNA"/>
</dbReference>
<proteinExistence type="predicted"/>
<keyword evidence="3" id="KW-1185">Reference proteome</keyword>
<dbReference type="EMBL" id="JBANAX010000362">
    <property type="protein sequence ID" value="KAL1212646.1"/>
    <property type="molecule type" value="Genomic_DNA"/>
</dbReference>
<organism evidence="1 3">
    <name type="scientific">Cardamine amara subsp. amara</name>
    <dbReference type="NCBI Taxonomy" id="228776"/>
    <lineage>
        <taxon>Eukaryota</taxon>
        <taxon>Viridiplantae</taxon>
        <taxon>Streptophyta</taxon>
        <taxon>Embryophyta</taxon>
        <taxon>Tracheophyta</taxon>
        <taxon>Spermatophyta</taxon>
        <taxon>Magnoliopsida</taxon>
        <taxon>eudicotyledons</taxon>
        <taxon>Gunneridae</taxon>
        <taxon>Pentapetalae</taxon>
        <taxon>rosids</taxon>
        <taxon>malvids</taxon>
        <taxon>Brassicales</taxon>
        <taxon>Brassicaceae</taxon>
        <taxon>Cardamineae</taxon>
        <taxon>Cardamine</taxon>
    </lineage>
</organism>
<dbReference type="GO" id="GO:0016301">
    <property type="term" value="F:kinase activity"/>
    <property type="evidence" value="ECO:0007669"/>
    <property type="project" value="UniProtKB-KW"/>
</dbReference>
<keyword evidence="1" id="KW-0418">Kinase</keyword>
<comment type="caution">
    <text evidence="1">The sequence shown here is derived from an EMBL/GenBank/DDBJ whole genome shotgun (WGS) entry which is preliminary data.</text>
</comment>
<name>A0ABD1B2J0_CARAN</name>
<keyword evidence="1" id="KW-0808">Transferase</keyword>
<protein>
    <submittedName>
        <fullName evidence="1">Serine/threonine-protein kinase SZE1</fullName>
    </submittedName>
</protein>
<reference evidence="1 3" key="1">
    <citation type="submission" date="2024-04" db="EMBL/GenBank/DDBJ databases">
        <title>Genome assembly C_amara_ONT_v2.</title>
        <authorList>
            <person name="Yant L."/>
            <person name="Moore C."/>
            <person name="Slenker M."/>
        </authorList>
    </citation>
    <scope>NUCLEOTIDE SEQUENCE [LARGE SCALE GENOMIC DNA]</scope>
    <source>
        <tissue evidence="1">Leaf</tissue>
    </source>
</reference>
<dbReference type="Proteomes" id="UP001558713">
    <property type="component" value="Unassembled WGS sequence"/>
</dbReference>
<gene>
    <name evidence="1" type="ORF">V5N11_021206</name>
    <name evidence="2" type="ORF">V5N11_034419</name>
</gene>
<evidence type="ECO:0000313" key="3">
    <source>
        <dbReference type="Proteomes" id="UP001558713"/>
    </source>
</evidence>
<evidence type="ECO:0000313" key="1">
    <source>
        <dbReference type="EMBL" id="KAL1212646.1"/>
    </source>
</evidence>
<accession>A0ABD1B2J0</accession>
<dbReference type="AlphaFoldDB" id="A0ABD1B2J0"/>